<keyword evidence="1" id="KW-0732">Signal</keyword>
<name>A0A8J2K7K3_9HEXA</name>
<protein>
    <submittedName>
        <fullName evidence="2">Uncharacterized protein</fullName>
    </submittedName>
</protein>
<proteinExistence type="predicted"/>
<reference evidence="2" key="1">
    <citation type="submission" date="2021-06" db="EMBL/GenBank/DDBJ databases">
        <authorList>
            <person name="Hodson N. C."/>
            <person name="Mongue J. A."/>
            <person name="Jaron S. K."/>
        </authorList>
    </citation>
    <scope>NUCLEOTIDE SEQUENCE</scope>
</reference>
<dbReference type="OrthoDB" id="117690at2759"/>
<feature type="chain" id="PRO_5035307029" evidence="1">
    <location>
        <begin position="20"/>
        <end position="80"/>
    </location>
</feature>
<dbReference type="Proteomes" id="UP000708208">
    <property type="component" value="Unassembled WGS sequence"/>
</dbReference>
<dbReference type="EMBL" id="CAJVCH010196838">
    <property type="protein sequence ID" value="CAG7730582.1"/>
    <property type="molecule type" value="Genomic_DNA"/>
</dbReference>
<feature type="signal peptide" evidence="1">
    <location>
        <begin position="1"/>
        <end position="19"/>
    </location>
</feature>
<sequence>MSLFTLWVLFWTLVANCSGTTALVKALDCWNKDYAENLVQPTMIFTDSTTNRIASQMVRAKSAKGDEFKRYLSSPVVDAS</sequence>
<evidence type="ECO:0000256" key="1">
    <source>
        <dbReference type="SAM" id="SignalP"/>
    </source>
</evidence>
<accession>A0A8J2K7K3</accession>
<comment type="caution">
    <text evidence="2">The sequence shown here is derived from an EMBL/GenBank/DDBJ whole genome shotgun (WGS) entry which is preliminary data.</text>
</comment>
<keyword evidence="3" id="KW-1185">Reference proteome</keyword>
<dbReference type="AlphaFoldDB" id="A0A8J2K7K3"/>
<gene>
    <name evidence="2" type="ORF">AFUS01_LOCUS19213</name>
</gene>
<evidence type="ECO:0000313" key="3">
    <source>
        <dbReference type="Proteomes" id="UP000708208"/>
    </source>
</evidence>
<evidence type="ECO:0000313" key="2">
    <source>
        <dbReference type="EMBL" id="CAG7730582.1"/>
    </source>
</evidence>
<organism evidence="2 3">
    <name type="scientific">Allacma fusca</name>
    <dbReference type="NCBI Taxonomy" id="39272"/>
    <lineage>
        <taxon>Eukaryota</taxon>
        <taxon>Metazoa</taxon>
        <taxon>Ecdysozoa</taxon>
        <taxon>Arthropoda</taxon>
        <taxon>Hexapoda</taxon>
        <taxon>Collembola</taxon>
        <taxon>Symphypleona</taxon>
        <taxon>Sminthuridae</taxon>
        <taxon>Allacma</taxon>
    </lineage>
</organism>